<keyword evidence="3" id="KW-0731">Sigma factor</keyword>
<evidence type="ECO:0000256" key="2">
    <source>
        <dbReference type="ARBA" id="ARBA00023015"/>
    </source>
</evidence>
<dbReference type="RefSeq" id="WP_358365207.1">
    <property type="nucleotide sequence ID" value="NZ_JBEZFP010000274.1"/>
</dbReference>
<dbReference type="InterPro" id="IPR013325">
    <property type="entry name" value="RNA_pol_sigma_r2"/>
</dbReference>
<evidence type="ECO:0000313" key="8">
    <source>
        <dbReference type="EMBL" id="MEU8140229.1"/>
    </source>
</evidence>
<dbReference type="PANTHER" id="PTHR43133">
    <property type="entry name" value="RNA POLYMERASE ECF-TYPE SIGMA FACTO"/>
    <property type="match status" value="1"/>
</dbReference>
<evidence type="ECO:0000313" key="9">
    <source>
        <dbReference type="Proteomes" id="UP001551482"/>
    </source>
</evidence>
<dbReference type="CDD" id="cd06171">
    <property type="entry name" value="Sigma70_r4"/>
    <property type="match status" value="1"/>
</dbReference>
<dbReference type="SUPFAM" id="SSF88946">
    <property type="entry name" value="Sigma2 domain of RNA polymerase sigma factors"/>
    <property type="match status" value="1"/>
</dbReference>
<protein>
    <submittedName>
        <fullName evidence="8">Sigma-70 family RNA polymerase sigma factor</fullName>
    </submittedName>
</protein>
<evidence type="ECO:0000259" key="7">
    <source>
        <dbReference type="Pfam" id="PF08281"/>
    </source>
</evidence>
<proteinExistence type="inferred from homology"/>
<evidence type="ECO:0000256" key="1">
    <source>
        <dbReference type="ARBA" id="ARBA00010641"/>
    </source>
</evidence>
<name>A0ABV3DYI8_9ACTN</name>
<organism evidence="8 9">
    <name type="scientific">Streptodolium elevatio</name>
    <dbReference type="NCBI Taxonomy" id="3157996"/>
    <lineage>
        <taxon>Bacteria</taxon>
        <taxon>Bacillati</taxon>
        <taxon>Actinomycetota</taxon>
        <taxon>Actinomycetes</taxon>
        <taxon>Kitasatosporales</taxon>
        <taxon>Streptomycetaceae</taxon>
        <taxon>Streptodolium</taxon>
    </lineage>
</organism>
<reference evidence="8 9" key="1">
    <citation type="submission" date="2024-06" db="EMBL/GenBank/DDBJ databases">
        <title>The Natural Products Discovery Center: Release of the First 8490 Sequenced Strains for Exploring Actinobacteria Biosynthetic Diversity.</title>
        <authorList>
            <person name="Kalkreuter E."/>
            <person name="Kautsar S.A."/>
            <person name="Yang D."/>
            <person name="Bader C.D."/>
            <person name="Teijaro C.N."/>
            <person name="Fluegel L."/>
            <person name="Davis C.M."/>
            <person name="Simpson J.R."/>
            <person name="Lauterbach L."/>
            <person name="Steele A.D."/>
            <person name="Gui C."/>
            <person name="Meng S."/>
            <person name="Li G."/>
            <person name="Viehrig K."/>
            <person name="Ye F."/>
            <person name="Su P."/>
            <person name="Kiefer A.F."/>
            <person name="Nichols A."/>
            <person name="Cepeda A.J."/>
            <person name="Yan W."/>
            <person name="Fan B."/>
            <person name="Jiang Y."/>
            <person name="Adhikari A."/>
            <person name="Zheng C.-J."/>
            <person name="Schuster L."/>
            <person name="Cowan T.M."/>
            <person name="Smanski M.J."/>
            <person name="Chevrette M.G."/>
            <person name="De Carvalho L.P.S."/>
            <person name="Shen B."/>
        </authorList>
    </citation>
    <scope>NUCLEOTIDE SEQUENCE [LARGE SCALE GENOMIC DNA]</scope>
    <source>
        <strain evidence="8 9">NPDC048946</strain>
    </source>
</reference>
<dbReference type="Gene3D" id="1.10.1740.10">
    <property type="match status" value="1"/>
</dbReference>
<dbReference type="SUPFAM" id="SSF88659">
    <property type="entry name" value="Sigma3 and sigma4 domains of RNA polymerase sigma factors"/>
    <property type="match status" value="1"/>
</dbReference>
<dbReference type="Pfam" id="PF04542">
    <property type="entry name" value="Sigma70_r2"/>
    <property type="match status" value="1"/>
</dbReference>
<comment type="caution">
    <text evidence="8">The sequence shown here is derived from an EMBL/GenBank/DDBJ whole genome shotgun (WGS) entry which is preliminary data.</text>
</comment>
<feature type="domain" description="RNA polymerase sigma factor 70 region 4 type 2" evidence="7">
    <location>
        <begin position="122"/>
        <end position="173"/>
    </location>
</feature>
<dbReference type="InterPro" id="IPR013249">
    <property type="entry name" value="RNA_pol_sigma70_r4_t2"/>
</dbReference>
<evidence type="ECO:0000256" key="4">
    <source>
        <dbReference type="ARBA" id="ARBA00023125"/>
    </source>
</evidence>
<keyword evidence="4" id="KW-0238">DNA-binding</keyword>
<dbReference type="Gene3D" id="1.10.10.10">
    <property type="entry name" value="Winged helix-like DNA-binding domain superfamily/Winged helix DNA-binding domain"/>
    <property type="match status" value="1"/>
</dbReference>
<dbReference type="Pfam" id="PF08281">
    <property type="entry name" value="Sigma70_r4_2"/>
    <property type="match status" value="1"/>
</dbReference>
<dbReference type="NCBIfam" id="TIGR02937">
    <property type="entry name" value="sigma70-ECF"/>
    <property type="match status" value="1"/>
</dbReference>
<dbReference type="InterPro" id="IPR036388">
    <property type="entry name" value="WH-like_DNA-bd_sf"/>
</dbReference>
<evidence type="ECO:0000256" key="5">
    <source>
        <dbReference type="ARBA" id="ARBA00023163"/>
    </source>
</evidence>
<keyword evidence="2" id="KW-0805">Transcription regulation</keyword>
<sequence>MTTPTPKRMVDDDLARTLPTDFRAFHELFRVEMVKYTFGCVGSLADAEEIVDDAMDRLRENWQTGVLRADSPRRYAYRVLQNRITDHWRRPRVRRELPTDFSDPDHAPVVVHHDPDAAVMVDLWRAIRELPPRQRDSLVLRSLMGMEVADIADRLGITVSTVRGHLHEARKKLAAEFLHGAVDDDDKDASS</sequence>
<dbReference type="InterPro" id="IPR007627">
    <property type="entry name" value="RNA_pol_sigma70_r2"/>
</dbReference>
<dbReference type="Proteomes" id="UP001551482">
    <property type="component" value="Unassembled WGS sequence"/>
</dbReference>
<dbReference type="PANTHER" id="PTHR43133:SF8">
    <property type="entry name" value="RNA POLYMERASE SIGMA FACTOR HI_1459-RELATED"/>
    <property type="match status" value="1"/>
</dbReference>
<dbReference type="InterPro" id="IPR014284">
    <property type="entry name" value="RNA_pol_sigma-70_dom"/>
</dbReference>
<keyword evidence="9" id="KW-1185">Reference proteome</keyword>
<accession>A0ABV3DYI8</accession>
<evidence type="ECO:0000256" key="3">
    <source>
        <dbReference type="ARBA" id="ARBA00023082"/>
    </source>
</evidence>
<evidence type="ECO:0000259" key="6">
    <source>
        <dbReference type="Pfam" id="PF04542"/>
    </source>
</evidence>
<dbReference type="EMBL" id="JBEZFP010000274">
    <property type="protein sequence ID" value="MEU8140229.1"/>
    <property type="molecule type" value="Genomic_DNA"/>
</dbReference>
<comment type="similarity">
    <text evidence="1">Belongs to the sigma-70 factor family. ECF subfamily.</text>
</comment>
<keyword evidence="5" id="KW-0804">Transcription</keyword>
<feature type="domain" description="RNA polymerase sigma-70 region 2" evidence="6">
    <location>
        <begin position="35"/>
        <end position="90"/>
    </location>
</feature>
<dbReference type="InterPro" id="IPR039425">
    <property type="entry name" value="RNA_pol_sigma-70-like"/>
</dbReference>
<gene>
    <name evidence="8" type="ORF">AB0C36_42960</name>
</gene>
<dbReference type="InterPro" id="IPR013324">
    <property type="entry name" value="RNA_pol_sigma_r3/r4-like"/>
</dbReference>